<dbReference type="InterPro" id="IPR011005">
    <property type="entry name" value="Dihydropteroate_synth-like_sf"/>
</dbReference>
<evidence type="ECO:0000259" key="1">
    <source>
        <dbReference type="Pfam" id="PF14251"/>
    </source>
</evidence>
<evidence type="ECO:0000313" key="3">
    <source>
        <dbReference type="Proteomes" id="UP000035301"/>
    </source>
</evidence>
<dbReference type="STRING" id="1550566.SZ63_05840"/>
<dbReference type="InterPro" id="IPR005236">
    <property type="entry name" value="Dihydropt_synth"/>
</dbReference>
<feature type="domain" description="DUF4346" evidence="1">
    <location>
        <begin position="401"/>
        <end position="471"/>
    </location>
</feature>
<evidence type="ECO:0000313" key="2">
    <source>
        <dbReference type="EMBL" id="KLK88528.1"/>
    </source>
</evidence>
<sequence>MHILLPTGSATVGIVKSAARRFSDRYEIDVAVTGEIASFLTPKELRRLLAGGNYDMAIVSGMCTASFAEVERETGVPVYRGPRHAADLPLVLSVLDTARLSRSVPADEFLAERRREEACRQVALREAAAEADFIVRGVKIGGGSRMKVLAEIMDAHRRDDLPADVRRFFADGADIVDLGFGFDATPDDVARCFSALADIEGPLAVDTQDPDLIAAALSRADLVLSLHEGNIPAVGRAVAEAGAAAVVVPRERTLEENLAAAGEAGIHCLIADPLLQPAGSGLTQSLAGFSDAPRPLFFGAGNVVELLDADSPGANALLAGMAHEVGAAVVFTSEHSDKTRGSVAEMRRATEMMFLTTDRPYPKDLGLDLLILKEKRRRREPPLEYESVEDALPMPDEIVYDPLGCIRIGIEGDRIVAVHRNRAVRGKTWEDVFYTLLSNGSFSRLDHAAYLGKELFKAELAIRMKRSFEQDGPF</sequence>
<dbReference type="EMBL" id="JXOJ01000002">
    <property type="protein sequence ID" value="KLK88528.1"/>
    <property type="molecule type" value="Genomic_DNA"/>
</dbReference>
<proteinExistence type="predicted"/>
<dbReference type="AlphaFoldDB" id="A0A0H1R054"/>
<accession>A0A0H1R054</accession>
<name>A0A0H1R054_9EURY</name>
<keyword evidence="3" id="KW-1185">Reference proteome</keyword>
<reference evidence="2 3" key="1">
    <citation type="journal article" date="2015" name="Int. J. Syst. Evol. Microbiol.">
        <title>Methanoculleus sediminis sp. nov., a methanogen from sediments near a submarine mud volcano.</title>
        <authorList>
            <person name="Chen S.C."/>
            <person name="Chen M.F."/>
            <person name="Lai M.C."/>
            <person name="Weng C.Y."/>
            <person name="Wu S.Y."/>
            <person name="Lin S."/>
            <person name="Yang T.F."/>
            <person name="Chen P.C."/>
        </authorList>
    </citation>
    <scope>NUCLEOTIDE SEQUENCE [LARGE SCALE GENOMIC DNA]</scope>
    <source>
        <strain evidence="2 3">S3Fa</strain>
    </source>
</reference>
<dbReference type="InterPro" id="IPR025595">
    <property type="entry name" value="PterinBD-DUF4346"/>
</dbReference>
<dbReference type="RefSeq" id="WP_048182544.1">
    <property type="nucleotide sequence ID" value="NZ_JXOJ01000002.1"/>
</dbReference>
<organism evidence="2 3">
    <name type="scientific">Methanoculleus sediminis</name>
    <dbReference type="NCBI Taxonomy" id="1550566"/>
    <lineage>
        <taxon>Archaea</taxon>
        <taxon>Methanobacteriati</taxon>
        <taxon>Methanobacteriota</taxon>
        <taxon>Stenosarchaea group</taxon>
        <taxon>Methanomicrobia</taxon>
        <taxon>Methanomicrobiales</taxon>
        <taxon>Methanomicrobiaceae</taxon>
        <taxon>Methanoculleus</taxon>
    </lineage>
</organism>
<protein>
    <submittedName>
        <fullName evidence="2">Dihydropteroate synthase</fullName>
    </submittedName>
</protein>
<dbReference type="PATRIC" id="fig|1550566.3.peg.1264"/>
<dbReference type="Proteomes" id="UP000035301">
    <property type="component" value="Unassembled WGS sequence"/>
</dbReference>
<dbReference type="OrthoDB" id="70327at2157"/>
<dbReference type="Gene3D" id="3.20.20.20">
    <property type="entry name" value="Dihydropteroate synthase-like"/>
    <property type="match status" value="1"/>
</dbReference>
<gene>
    <name evidence="2" type="ORF">SZ63_05840</name>
</gene>
<dbReference type="SUPFAM" id="SSF51717">
    <property type="entry name" value="Dihydropteroate synthetase-like"/>
    <property type="match status" value="1"/>
</dbReference>
<dbReference type="Pfam" id="PF14251">
    <property type="entry name" value="PterinBD-DUF4346"/>
    <property type="match status" value="1"/>
</dbReference>
<dbReference type="NCBIfam" id="TIGR00284">
    <property type="entry name" value="dihydropteroate synthase-like protein"/>
    <property type="match status" value="1"/>
</dbReference>
<comment type="caution">
    <text evidence="2">The sequence shown here is derived from an EMBL/GenBank/DDBJ whole genome shotgun (WGS) entry which is preliminary data.</text>
</comment>